<reference evidence="4 5" key="1">
    <citation type="journal article" date="2016" name="Nat. Commun.">
        <title>Thousands of microbial genomes shed light on interconnected biogeochemical processes in an aquifer system.</title>
        <authorList>
            <person name="Anantharaman K."/>
            <person name="Brown C.T."/>
            <person name="Hug L.A."/>
            <person name="Sharon I."/>
            <person name="Castelle C.J."/>
            <person name="Probst A.J."/>
            <person name="Thomas B.C."/>
            <person name="Singh A."/>
            <person name="Wilkins M.J."/>
            <person name="Karaoz U."/>
            <person name="Brodie E.L."/>
            <person name="Williams K.H."/>
            <person name="Hubbard S.S."/>
            <person name="Banfield J.F."/>
        </authorList>
    </citation>
    <scope>NUCLEOTIDE SEQUENCE [LARGE SCALE GENOMIC DNA]</scope>
</reference>
<dbReference type="InterPro" id="IPR011049">
    <property type="entry name" value="Serralysin-like_metalloprot_C"/>
</dbReference>
<dbReference type="InterPro" id="IPR050557">
    <property type="entry name" value="RTX_toxin/Mannuronan_C5-epim"/>
</dbReference>
<dbReference type="Gene3D" id="2.150.10.10">
    <property type="entry name" value="Serralysin-like metalloprotease, C-terminal"/>
    <property type="match status" value="2"/>
</dbReference>
<comment type="subcellular location">
    <subcellularLocation>
        <location evidence="1">Secreted</location>
    </subcellularLocation>
</comment>
<dbReference type="GO" id="GO:0005576">
    <property type="term" value="C:extracellular region"/>
    <property type="evidence" value="ECO:0007669"/>
    <property type="project" value="UniProtKB-SubCell"/>
</dbReference>
<dbReference type="EMBL" id="MFUG01000017">
    <property type="protein sequence ID" value="OGI75574.1"/>
    <property type="molecule type" value="Genomic_DNA"/>
</dbReference>
<dbReference type="SUPFAM" id="SSF51120">
    <property type="entry name" value="beta-Roll"/>
    <property type="match status" value="2"/>
</dbReference>
<dbReference type="InterPro" id="IPR001343">
    <property type="entry name" value="Hemolysn_Ca-bd"/>
</dbReference>
<dbReference type="PANTHER" id="PTHR38340">
    <property type="entry name" value="S-LAYER PROTEIN"/>
    <property type="match status" value="1"/>
</dbReference>
<dbReference type="STRING" id="1801756.A3C67_00595"/>
<evidence type="ECO:0000313" key="5">
    <source>
        <dbReference type="Proteomes" id="UP000179275"/>
    </source>
</evidence>
<evidence type="ECO:0000313" key="4">
    <source>
        <dbReference type="EMBL" id="OGI75574.1"/>
    </source>
</evidence>
<proteinExistence type="predicted"/>
<gene>
    <name evidence="4" type="ORF">A3C67_00595</name>
</gene>
<evidence type="ECO:0000256" key="3">
    <source>
        <dbReference type="SAM" id="Phobius"/>
    </source>
</evidence>
<keyword evidence="3" id="KW-0812">Transmembrane</keyword>
<evidence type="ECO:0000256" key="2">
    <source>
        <dbReference type="ARBA" id="ARBA00022525"/>
    </source>
</evidence>
<dbReference type="AlphaFoldDB" id="A0A1F6W156"/>
<name>A0A1F6W156_9BACT</name>
<sequence length="358" mass="37158">MNTQRKKIVKLNLVTVSILFIAVGMAVYFTLILPKPVLGSLSWPLAKPVVPVLNDWNIDSPLPGYNVIYCPSPPKGDCRGTADNDWIVGTNNNDRIYAGSGDDFVWGKAGDDKIYLGSGDDVGIGGEGNDEISGGAGNDILIGGNLIVSEGTGSLTGVVIALDWAESFSGNDRLNGEQGNDNLQGQDGNDVIYGKKGNDLLIAGSGNDYDVSGGDGDDFIDGGPGDDRVDGRSGSDTVLGGEGNDAVYDYGSIFEGNCVNGGPGYDTYVKAEGVGNNLIISGEDGAKAVYSGNGSDILNIFNGAADSDVSARLGNDTVYRDIGLDVKIRGAEVILDGPAPIEFTSCPAEGIEEEIMPL</sequence>
<dbReference type="PANTHER" id="PTHR38340:SF1">
    <property type="entry name" value="S-LAYER PROTEIN"/>
    <property type="match status" value="1"/>
</dbReference>
<keyword evidence="2" id="KW-0964">Secreted</keyword>
<dbReference type="GO" id="GO:0005509">
    <property type="term" value="F:calcium ion binding"/>
    <property type="evidence" value="ECO:0007669"/>
    <property type="project" value="InterPro"/>
</dbReference>
<dbReference type="Pfam" id="PF00353">
    <property type="entry name" value="HemolysinCabind"/>
    <property type="match status" value="4"/>
</dbReference>
<dbReference type="Proteomes" id="UP000179275">
    <property type="component" value="Unassembled WGS sequence"/>
</dbReference>
<protein>
    <recommendedName>
        <fullName evidence="6">Calcium-binding protein</fullName>
    </recommendedName>
</protein>
<accession>A0A1F6W156</accession>
<evidence type="ECO:0000256" key="1">
    <source>
        <dbReference type="ARBA" id="ARBA00004613"/>
    </source>
</evidence>
<feature type="transmembrane region" description="Helical" evidence="3">
    <location>
        <begin position="12"/>
        <end position="33"/>
    </location>
</feature>
<keyword evidence="3" id="KW-1133">Transmembrane helix</keyword>
<organism evidence="4 5">
    <name type="scientific">Candidatus Nomurabacteria bacterium RIFCSPHIGHO2_02_FULL_42_19</name>
    <dbReference type="NCBI Taxonomy" id="1801756"/>
    <lineage>
        <taxon>Bacteria</taxon>
        <taxon>Candidatus Nomuraibacteriota</taxon>
    </lineage>
</organism>
<dbReference type="PRINTS" id="PR00313">
    <property type="entry name" value="CABNDNGRPT"/>
</dbReference>
<keyword evidence="3" id="KW-0472">Membrane</keyword>
<comment type="caution">
    <text evidence="4">The sequence shown here is derived from an EMBL/GenBank/DDBJ whole genome shotgun (WGS) entry which is preliminary data.</text>
</comment>
<evidence type="ECO:0008006" key="6">
    <source>
        <dbReference type="Google" id="ProtNLM"/>
    </source>
</evidence>